<dbReference type="GO" id="GO:0000160">
    <property type="term" value="P:phosphorelay signal transduction system"/>
    <property type="evidence" value="ECO:0007669"/>
    <property type="project" value="InterPro"/>
</dbReference>
<dbReference type="GO" id="GO:0043565">
    <property type="term" value="F:sequence-specific DNA binding"/>
    <property type="evidence" value="ECO:0007669"/>
    <property type="project" value="InterPro"/>
</dbReference>
<dbReference type="PROSITE" id="PS50110">
    <property type="entry name" value="RESPONSE_REGULATORY"/>
    <property type="match status" value="1"/>
</dbReference>
<dbReference type="Proteomes" id="UP000247476">
    <property type="component" value="Unassembled WGS sequence"/>
</dbReference>
<dbReference type="AlphaFoldDB" id="A0A2V5KCF2"/>
<dbReference type="InterPro" id="IPR009057">
    <property type="entry name" value="Homeodomain-like_sf"/>
</dbReference>
<dbReference type="Gene3D" id="3.40.50.2300">
    <property type="match status" value="1"/>
</dbReference>
<evidence type="ECO:0008006" key="9">
    <source>
        <dbReference type="Google" id="ProtNLM"/>
    </source>
</evidence>
<keyword evidence="8" id="KW-1185">Reference proteome</keyword>
<feature type="domain" description="HTH araC/xylS-type" evidence="5">
    <location>
        <begin position="420"/>
        <end position="518"/>
    </location>
</feature>
<dbReference type="InterPro" id="IPR011006">
    <property type="entry name" value="CheY-like_superfamily"/>
</dbReference>
<evidence type="ECO:0000259" key="6">
    <source>
        <dbReference type="PROSITE" id="PS50110"/>
    </source>
</evidence>
<protein>
    <recommendedName>
        <fullName evidence="9">DNA-binding response regulator</fullName>
    </recommendedName>
</protein>
<dbReference type="Pfam" id="PF00072">
    <property type="entry name" value="Response_reg"/>
    <property type="match status" value="1"/>
</dbReference>
<feature type="domain" description="Response regulatory" evidence="6">
    <location>
        <begin position="2"/>
        <end position="119"/>
    </location>
</feature>
<dbReference type="InterPro" id="IPR018060">
    <property type="entry name" value="HTH_AraC"/>
</dbReference>
<dbReference type="InterPro" id="IPR020449">
    <property type="entry name" value="Tscrpt_reg_AraC-type_HTH"/>
</dbReference>
<evidence type="ECO:0000313" key="7">
    <source>
        <dbReference type="EMBL" id="PYI57285.1"/>
    </source>
</evidence>
<accession>A0A2V5KCF2</accession>
<gene>
    <name evidence="7" type="ORF">DLM86_02250</name>
</gene>
<evidence type="ECO:0000256" key="1">
    <source>
        <dbReference type="ARBA" id="ARBA00023015"/>
    </source>
</evidence>
<sequence>MNVLIVDDEDHVREGITLAVDWAKFGVDRLLYAENGEQALALAVEHRPAVIFCDMSMPGMDGAELLQRLRRHDPSAQLIVVSGYDHFSYTHAALLAKGIDYLLKPFRTSDLEQALGRAVAEWKRHMSQFEKQIEDGDKLRRADALMDEQKLAGYFKGEIVFNEDIRRLFARRGLPLERLEAALYLPINRSELLHDRFRGDTELLAFSLNNIAHDILNRYGAHYLCRLDEHQWLLLTVPEDPNGAGRHRYHAEKVAAAWRETLGLHALLGRHEGHVAADRLDDAIAGARSDLLRHDVLHGDTRPAGSPSTDKLPRLTDQQLVLETALKRKDKALAGRAIRSFTGQLRALGSLRLKELQGFTHEANLLLEKMSRTPQAETKLANRTMPLWIGHFDEWERVLIGLWETLIDESGEETPDRSVEAIRDYIADHYQDDLSLTTLAAVFNFNPWYISRRFKELYGTTVITYLTELRIDKAKSLLTQTNMSVSEMAGKLGYADENYFGKVFKKQTGLSPLQFRKERRDG</sequence>
<dbReference type="SUPFAM" id="SSF52172">
    <property type="entry name" value="CheY-like"/>
    <property type="match status" value="1"/>
</dbReference>
<dbReference type="PANTHER" id="PTHR43280">
    <property type="entry name" value="ARAC-FAMILY TRANSCRIPTIONAL REGULATOR"/>
    <property type="match status" value="1"/>
</dbReference>
<dbReference type="Gene3D" id="1.10.10.60">
    <property type="entry name" value="Homeodomain-like"/>
    <property type="match status" value="2"/>
</dbReference>
<comment type="caution">
    <text evidence="7">The sequence shown here is derived from an EMBL/GenBank/DDBJ whole genome shotgun (WGS) entry which is preliminary data.</text>
</comment>
<dbReference type="OrthoDB" id="159632at2"/>
<dbReference type="Pfam" id="PF12833">
    <property type="entry name" value="HTH_18"/>
    <property type="match status" value="1"/>
</dbReference>
<evidence type="ECO:0000256" key="4">
    <source>
        <dbReference type="PROSITE-ProRule" id="PRU00169"/>
    </source>
</evidence>
<dbReference type="SMART" id="SM00448">
    <property type="entry name" value="REC"/>
    <property type="match status" value="1"/>
</dbReference>
<evidence type="ECO:0000256" key="2">
    <source>
        <dbReference type="ARBA" id="ARBA00023125"/>
    </source>
</evidence>
<keyword evidence="4" id="KW-0597">Phosphoprotein</keyword>
<keyword evidence="1" id="KW-0805">Transcription regulation</keyword>
<dbReference type="PROSITE" id="PS01124">
    <property type="entry name" value="HTH_ARAC_FAMILY_2"/>
    <property type="match status" value="1"/>
</dbReference>
<dbReference type="PANTHER" id="PTHR43280:SF28">
    <property type="entry name" value="HTH-TYPE TRANSCRIPTIONAL ACTIVATOR RHAS"/>
    <property type="match status" value="1"/>
</dbReference>
<keyword evidence="3" id="KW-0804">Transcription</keyword>
<evidence type="ECO:0000313" key="8">
    <source>
        <dbReference type="Proteomes" id="UP000247476"/>
    </source>
</evidence>
<dbReference type="GO" id="GO:0003700">
    <property type="term" value="F:DNA-binding transcription factor activity"/>
    <property type="evidence" value="ECO:0007669"/>
    <property type="project" value="InterPro"/>
</dbReference>
<dbReference type="CDD" id="cd17536">
    <property type="entry name" value="REC_YesN-like"/>
    <property type="match status" value="1"/>
</dbReference>
<dbReference type="SMART" id="SM00342">
    <property type="entry name" value="HTH_ARAC"/>
    <property type="match status" value="1"/>
</dbReference>
<keyword evidence="2" id="KW-0238">DNA-binding</keyword>
<dbReference type="EMBL" id="QJVJ01000001">
    <property type="protein sequence ID" value="PYI57285.1"/>
    <property type="molecule type" value="Genomic_DNA"/>
</dbReference>
<dbReference type="PRINTS" id="PR00032">
    <property type="entry name" value="HTHARAC"/>
</dbReference>
<dbReference type="SUPFAM" id="SSF46689">
    <property type="entry name" value="Homeodomain-like"/>
    <property type="match status" value="2"/>
</dbReference>
<evidence type="ECO:0000259" key="5">
    <source>
        <dbReference type="PROSITE" id="PS01124"/>
    </source>
</evidence>
<evidence type="ECO:0000256" key="3">
    <source>
        <dbReference type="ARBA" id="ARBA00023163"/>
    </source>
</evidence>
<proteinExistence type="predicted"/>
<feature type="modified residue" description="4-aspartylphosphate" evidence="4">
    <location>
        <position position="54"/>
    </location>
</feature>
<dbReference type="RefSeq" id="WP_110838324.1">
    <property type="nucleotide sequence ID" value="NZ_QJVJ01000001.1"/>
</dbReference>
<dbReference type="InterPro" id="IPR001789">
    <property type="entry name" value="Sig_transdc_resp-reg_receiver"/>
</dbReference>
<name>A0A2V5KCF2_9BACL</name>
<reference evidence="7 8" key="1">
    <citation type="submission" date="2018-05" db="EMBL/GenBank/DDBJ databases">
        <title>Paenibacillus flagellatus sp. nov., isolated from selenium mineral soil.</title>
        <authorList>
            <person name="Dai X."/>
        </authorList>
    </citation>
    <scope>NUCLEOTIDE SEQUENCE [LARGE SCALE GENOMIC DNA]</scope>
    <source>
        <strain evidence="7 8">DXL2</strain>
    </source>
</reference>
<organism evidence="7 8">
    <name type="scientific">Paenibacillus flagellatus</name>
    <dbReference type="NCBI Taxonomy" id="2211139"/>
    <lineage>
        <taxon>Bacteria</taxon>
        <taxon>Bacillati</taxon>
        <taxon>Bacillota</taxon>
        <taxon>Bacilli</taxon>
        <taxon>Bacillales</taxon>
        <taxon>Paenibacillaceae</taxon>
        <taxon>Paenibacillus</taxon>
    </lineage>
</organism>